<gene>
    <name evidence="1" type="ORF">BDN72DRAFT_780826</name>
</gene>
<accession>A0ACD3A110</accession>
<dbReference type="Proteomes" id="UP000308600">
    <property type="component" value="Unassembled WGS sequence"/>
</dbReference>
<dbReference type="EMBL" id="ML208992">
    <property type="protein sequence ID" value="TFK59387.1"/>
    <property type="molecule type" value="Genomic_DNA"/>
</dbReference>
<name>A0ACD3A110_9AGAR</name>
<keyword evidence="2" id="KW-1185">Reference proteome</keyword>
<sequence length="502" mass="56001">MSSTSTPAKRTWSIKEIRDLVYKHFKKRACWMQIQAALAIHDGLDAITCAATGSGKTLSFWMPVLMAKDEGRDVMSLLVTPINLLGQQNAGTLEKAGLRAIAVSAENANEKTFEDIEAGKYDIVIINPELIMSDAMTSLLRKEAVYSRILSIIFDEGHCVSQWARFRQEYKYLGLLRFILAPSIPFYVASATFPPDVLAEVKTTLRLRDGKTKCIMRSNDRADIRLGVRVMKSPATSMKDLEFLIPLGTSRTCAPPKFVVFFDNIKEAEKATRRIRELLPPELRHKLKWFHAAMTPQYREETLEAFRKGDIWGIFATDAFGMGMDLPDIKIVVQWKATCDMCTLWQRFGRAARGEGEDGIAILIVENKDTLAAREEKARLAEQRRKNREGIGTLSNTATNGKKRKATDLQDSEAPPAKQQILTSSSGQPLPLPQRADNAETPQPASGLNTASITVKKPAGKTNLKGRTPVVEEGNVLDLFINTSTCRREVSSNFFGNDKTRE</sequence>
<evidence type="ECO:0000313" key="2">
    <source>
        <dbReference type="Proteomes" id="UP000308600"/>
    </source>
</evidence>
<proteinExistence type="predicted"/>
<organism evidence="1 2">
    <name type="scientific">Pluteus cervinus</name>
    <dbReference type="NCBI Taxonomy" id="181527"/>
    <lineage>
        <taxon>Eukaryota</taxon>
        <taxon>Fungi</taxon>
        <taxon>Dikarya</taxon>
        <taxon>Basidiomycota</taxon>
        <taxon>Agaricomycotina</taxon>
        <taxon>Agaricomycetes</taxon>
        <taxon>Agaricomycetidae</taxon>
        <taxon>Agaricales</taxon>
        <taxon>Pluteineae</taxon>
        <taxon>Pluteaceae</taxon>
        <taxon>Pluteus</taxon>
    </lineage>
</organism>
<reference evidence="1 2" key="1">
    <citation type="journal article" date="2019" name="Nat. Ecol. Evol.">
        <title>Megaphylogeny resolves global patterns of mushroom evolution.</title>
        <authorList>
            <person name="Varga T."/>
            <person name="Krizsan K."/>
            <person name="Foldi C."/>
            <person name="Dima B."/>
            <person name="Sanchez-Garcia M."/>
            <person name="Sanchez-Ramirez S."/>
            <person name="Szollosi G.J."/>
            <person name="Szarkandi J.G."/>
            <person name="Papp V."/>
            <person name="Albert L."/>
            <person name="Andreopoulos W."/>
            <person name="Angelini C."/>
            <person name="Antonin V."/>
            <person name="Barry K.W."/>
            <person name="Bougher N.L."/>
            <person name="Buchanan P."/>
            <person name="Buyck B."/>
            <person name="Bense V."/>
            <person name="Catcheside P."/>
            <person name="Chovatia M."/>
            <person name="Cooper J."/>
            <person name="Damon W."/>
            <person name="Desjardin D."/>
            <person name="Finy P."/>
            <person name="Geml J."/>
            <person name="Haridas S."/>
            <person name="Hughes K."/>
            <person name="Justo A."/>
            <person name="Karasinski D."/>
            <person name="Kautmanova I."/>
            <person name="Kiss B."/>
            <person name="Kocsube S."/>
            <person name="Kotiranta H."/>
            <person name="LaButti K.M."/>
            <person name="Lechner B.E."/>
            <person name="Liimatainen K."/>
            <person name="Lipzen A."/>
            <person name="Lukacs Z."/>
            <person name="Mihaltcheva S."/>
            <person name="Morgado L.N."/>
            <person name="Niskanen T."/>
            <person name="Noordeloos M.E."/>
            <person name="Ohm R.A."/>
            <person name="Ortiz-Santana B."/>
            <person name="Ovrebo C."/>
            <person name="Racz N."/>
            <person name="Riley R."/>
            <person name="Savchenko A."/>
            <person name="Shiryaev A."/>
            <person name="Soop K."/>
            <person name="Spirin V."/>
            <person name="Szebenyi C."/>
            <person name="Tomsovsky M."/>
            <person name="Tulloss R.E."/>
            <person name="Uehling J."/>
            <person name="Grigoriev I.V."/>
            <person name="Vagvolgyi C."/>
            <person name="Papp T."/>
            <person name="Martin F.M."/>
            <person name="Miettinen O."/>
            <person name="Hibbett D.S."/>
            <person name="Nagy L.G."/>
        </authorList>
    </citation>
    <scope>NUCLEOTIDE SEQUENCE [LARGE SCALE GENOMIC DNA]</scope>
    <source>
        <strain evidence="1 2">NL-1719</strain>
    </source>
</reference>
<keyword evidence="1" id="KW-0378">Hydrolase</keyword>
<evidence type="ECO:0000313" key="1">
    <source>
        <dbReference type="EMBL" id="TFK59387.1"/>
    </source>
</evidence>
<protein>
    <submittedName>
        <fullName evidence="1">P-loop containing nucleoside triphosphate hydrolase protein</fullName>
    </submittedName>
</protein>